<dbReference type="EMBL" id="OZ020100">
    <property type="protein sequence ID" value="CAK9273469.1"/>
    <property type="molecule type" value="Genomic_DNA"/>
</dbReference>
<organism evidence="1 2">
    <name type="scientific">Sphagnum jensenii</name>
    <dbReference type="NCBI Taxonomy" id="128206"/>
    <lineage>
        <taxon>Eukaryota</taxon>
        <taxon>Viridiplantae</taxon>
        <taxon>Streptophyta</taxon>
        <taxon>Embryophyta</taxon>
        <taxon>Bryophyta</taxon>
        <taxon>Sphagnophytina</taxon>
        <taxon>Sphagnopsida</taxon>
        <taxon>Sphagnales</taxon>
        <taxon>Sphagnaceae</taxon>
        <taxon>Sphagnum</taxon>
    </lineage>
</organism>
<dbReference type="Proteomes" id="UP001497444">
    <property type="component" value="Chromosome 5"/>
</dbReference>
<protein>
    <submittedName>
        <fullName evidence="1">Uncharacterized protein</fullName>
    </submittedName>
</protein>
<name>A0ABP0X2Z5_9BRYO</name>
<reference evidence="1" key="1">
    <citation type="submission" date="2024-02" db="EMBL/GenBank/DDBJ databases">
        <authorList>
            <consortium name="ELIXIR-Norway"/>
            <consortium name="Elixir Norway"/>
        </authorList>
    </citation>
    <scope>NUCLEOTIDE SEQUENCE</scope>
</reference>
<gene>
    <name evidence="1" type="ORF">CSSPJE1EN1_LOCUS18947</name>
</gene>
<proteinExistence type="predicted"/>
<keyword evidence="2" id="KW-1185">Reference proteome</keyword>
<accession>A0ABP0X2Z5</accession>
<evidence type="ECO:0000313" key="2">
    <source>
        <dbReference type="Proteomes" id="UP001497444"/>
    </source>
</evidence>
<evidence type="ECO:0000313" key="1">
    <source>
        <dbReference type="EMBL" id="CAK9273469.1"/>
    </source>
</evidence>
<sequence>MGERVLCSSTSCGACEHSSGVVTIEFVNSCLDSSAGLCFSGAFFVILRSARNRDSFAPSSADGIAAVS</sequence>